<comment type="caution">
    <text evidence="1">The sequence shown here is derived from an EMBL/GenBank/DDBJ whole genome shotgun (WGS) entry which is preliminary data.</text>
</comment>
<organism evidence="1 2">
    <name type="scientific">Plakobranchus ocellatus</name>
    <dbReference type="NCBI Taxonomy" id="259542"/>
    <lineage>
        <taxon>Eukaryota</taxon>
        <taxon>Metazoa</taxon>
        <taxon>Spiralia</taxon>
        <taxon>Lophotrochozoa</taxon>
        <taxon>Mollusca</taxon>
        <taxon>Gastropoda</taxon>
        <taxon>Heterobranchia</taxon>
        <taxon>Euthyneura</taxon>
        <taxon>Panpulmonata</taxon>
        <taxon>Sacoglossa</taxon>
        <taxon>Placobranchoidea</taxon>
        <taxon>Plakobranchidae</taxon>
        <taxon>Plakobranchus</taxon>
    </lineage>
</organism>
<evidence type="ECO:0000313" key="2">
    <source>
        <dbReference type="Proteomes" id="UP000735302"/>
    </source>
</evidence>
<reference evidence="1 2" key="1">
    <citation type="journal article" date="2021" name="Elife">
        <title>Chloroplast acquisition without the gene transfer in kleptoplastic sea slugs, Plakobranchus ocellatus.</title>
        <authorList>
            <person name="Maeda T."/>
            <person name="Takahashi S."/>
            <person name="Yoshida T."/>
            <person name="Shimamura S."/>
            <person name="Takaki Y."/>
            <person name="Nagai Y."/>
            <person name="Toyoda A."/>
            <person name="Suzuki Y."/>
            <person name="Arimoto A."/>
            <person name="Ishii H."/>
            <person name="Satoh N."/>
            <person name="Nishiyama T."/>
            <person name="Hasebe M."/>
            <person name="Maruyama T."/>
            <person name="Minagawa J."/>
            <person name="Obokata J."/>
            <person name="Shigenobu S."/>
        </authorList>
    </citation>
    <scope>NUCLEOTIDE SEQUENCE [LARGE SCALE GENOMIC DNA]</scope>
</reference>
<dbReference type="AlphaFoldDB" id="A0AAV3ZTT2"/>
<keyword evidence="2" id="KW-1185">Reference proteome</keyword>
<dbReference type="Proteomes" id="UP000735302">
    <property type="component" value="Unassembled WGS sequence"/>
</dbReference>
<name>A0AAV3ZTT2_9GAST</name>
<evidence type="ECO:0000313" key="1">
    <source>
        <dbReference type="EMBL" id="GFN97283.1"/>
    </source>
</evidence>
<accession>A0AAV3ZTT2</accession>
<protein>
    <submittedName>
        <fullName evidence="1">Uncharacterized protein</fullName>
    </submittedName>
</protein>
<sequence>MFTHFEESALSRRWSRAIAERPTSTRRRKHGAKQGLNVGLTCENIAVPENLVIDSVGDLVSRAGIRKHGHLLLWQRNYGVSARWFRGLRSLAETSV</sequence>
<proteinExistence type="predicted"/>
<gene>
    <name evidence="1" type="ORF">PoB_002378900</name>
</gene>
<dbReference type="EMBL" id="BLXT01002742">
    <property type="protein sequence ID" value="GFN97283.1"/>
    <property type="molecule type" value="Genomic_DNA"/>
</dbReference>